<sequence>MSQSSPSGEKDRSSLHHPRFAAFYEWMTQLGSSRRFTDPLRQELVGQATGVVLEIGAGNGLNFPFYDPARCERVEATEPDPAMLRYARQRLNQARVPVQLTAASIEALPFADHTFDSVVVTLVFCSVADPVQGFHEIKRVLKPGGILLMLEHVRAQGAVSAGIQNALVPVTTRLAGNCHWNRDTAQLLTQTGFHITQQRQLAGGLQPVISLQAIAPA</sequence>
<dbReference type="GO" id="GO:0008757">
    <property type="term" value="F:S-adenosylmethionine-dependent methyltransferase activity"/>
    <property type="evidence" value="ECO:0007669"/>
    <property type="project" value="InterPro"/>
</dbReference>
<dbReference type="EMBL" id="BIFT01000001">
    <property type="protein sequence ID" value="GCE29052.1"/>
    <property type="molecule type" value="Genomic_DNA"/>
</dbReference>
<dbReference type="AlphaFoldDB" id="A0A402BCP4"/>
<evidence type="ECO:0000313" key="2">
    <source>
        <dbReference type="EMBL" id="GCE29052.1"/>
    </source>
</evidence>
<dbReference type="GO" id="GO:0032259">
    <property type="term" value="P:methylation"/>
    <property type="evidence" value="ECO:0007669"/>
    <property type="project" value="UniProtKB-KW"/>
</dbReference>
<keyword evidence="2" id="KW-0489">Methyltransferase</keyword>
<dbReference type="Pfam" id="PF08241">
    <property type="entry name" value="Methyltransf_11"/>
    <property type="match status" value="1"/>
</dbReference>
<dbReference type="CDD" id="cd02440">
    <property type="entry name" value="AdoMet_MTases"/>
    <property type="match status" value="1"/>
</dbReference>
<keyword evidence="3" id="KW-1185">Reference proteome</keyword>
<organism evidence="2 3">
    <name type="scientific">Dictyobacter alpinus</name>
    <dbReference type="NCBI Taxonomy" id="2014873"/>
    <lineage>
        <taxon>Bacteria</taxon>
        <taxon>Bacillati</taxon>
        <taxon>Chloroflexota</taxon>
        <taxon>Ktedonobacteria</taxon>
        <taxon>Ktedonobacterales</taxon>
        <taxon>Dictyobacteraceae</taxon>
        <taxon>Dictyobacter</taxon>
    </lineage>
</organism>
<dbReference type="SUPFAM" id="SSF53335">
    <property type="entry name" value="S-adenosyl-L-methionine-dependent methyltransferases"/>
    <property type="match status" value="1"/>
</dbReference>
<gene>
    <name evidence="2" type="ORF">KDA_45360</name>
</gene>
<dbReference type="InterPro" id="IPR052356">
    <property type="entry name" value="Thiol_S-MT"/>
</dbReference>
<name>A0A402BCP4_9CHLR</name>
<dbReference type="Gene3D" id="3.40.50.150">
    <property type="entry name" value="Vaccinia Virus protein VP39"/>
    <property type="match status" value="1"/>
</dbReference>
<dbReference type="RefSeq" id="WP_126629199.1">
    <property type="nucleotide sequence ID" value="NZ_BIFT01000001.1"/>
</dbReference>
<dbReference type="InterPro" id="IPR029063">
    <property type="entry name" value="SAM-dependent_MTases_sf"/>
</dbReference>
<accession>A0A402BCP4</accession>
<keyword evidence="2" id="KW-0808">Transferase</keyword>
<dbReference type="OrthoDB" id="9772751at2"/>
<protein>
    <submittedName>
        <fullName evidence="2">Methyltransferase type 11</fullName>
    </submittedName>
</protein>
<dbReference type="PANTHER" id="PTHR45036">
    <property type="entry name" value="METHYLTRANSFERASE LIKE 7B"/>
    <property type="match status" value="1"/>
</dbReference>
<dbReference type="Proteomes" id="UP000287171">
    <property type="component" value="Unassembled WGS sequence"/>
</dbReference>
<evidence type="ECO:0000259" key="1">
    <source>
        <dbReference type="Pfam" id="PF08241"/>
    </source>
</evidence>
<evidence type="ECO:0000313" key="3">
    <source>
        <dbReference type="Proteomes" id="UP000287171"/>
    </source>
</evidence>
<reference evidence="3" key="1">
    <citation type="submission" date="2018-12" db="EMBL/GenBank/DDBJ databases">
        <title>Tengunoibacter tsumagoiensis gen. nov., sp. nov., Dictyobacter kobayashii sp. nov., D. alpinus sp. nov., and D. joshuensis sp. nov. and description of Dictyobacteraceae fam. nov. within the order Ktedonobacterales isolated from Tengu-no-mugimeshi.</title>
        <authorList>
            <person name="Wang C.M."/>
            <person name="Zheng Y."/>
            <person name="Sakai Y."/>
            <person name="Toyoda A."/>
            <person name="Minakuchi Y."/>
            <person name="Abe K."/>
            <person name="Yokota A."/>
            <person name="Yabe S."/>
        </authorList>
    </citation>
    <scope>NUCLEOTIDE SEQUENCE [LARGE SCALE GENOMIC DNA]</scope>
    <source>
        <strain evidence="3">Uno16</strain>
    </source>
</reference>
<proteinExistence type="predicted"/>
<feature type="domain" description="Methyltransferase type 11" evidence="1">
    <location>
        <begin position="53"/>
        <end position="148"/>
    </location>
</feature>
<comment type="caution">
    <text evidence="2">The sequence shown here is derived from an EMBL/GenBank/DDBJ whole genome shotgun (WGS) entry which is preliminary data.</text>
</comment>
<dbReference type="PANTHER" id="PTHR45036:SF1">
    <property type="entry name" value="METHYLTRANSFERASE LIKE 7A"/>
    <property type="match status" value="1"/>
</dbReference>
<dbReference type="InterPro" id="IPR013216">
    <property type="entry name" value="Methyltransf_11"/>
</dbReference>